<dbReference type="Proteomes" id="UP000297729">
    <property type="component" value="Unassembled WGS sequence"/>
</dbReference>
<gene>
    <name evidence="2" type="primary">trbJ</name>
    <name evidence="2" type="ORF">E4L98_05885</name>
</gene>
<evidence type="ECO:0000313" key="3">
    <source>
        <dbReference type="Proteomes" id="UP000297729"/>
    </source>
</evidence>
<dbReference type="OrthoDB" id="9155825at2"/>
<dbReference type="InterPro" id="IPR014147">
    <property type="entry name" value="T4SS_TrbJ"/>
</dbReference>
<evidence type="ECO:0000256" key="1">
    <source>
        <dbReference type="SAM" id="SignalP"/>
    </source>
</evidence>
<dbReference type="RefSeq" id="WP_135200637.1">
    <property type="nucleotide sequence ID" value="NZ_SPVG01000057.1"/>
</dbReference>
<evidence type="ECO:0000313" key="2">
    <source>
        <dbReference type="EMBL" id="TFW28147.1"/>
    </source>
</evidence>
<sequence>MTIKQSNFGTIGRLSIAVSIALSCVSANAGSVAGFGGSTEITQILNNIELIQQSAQMYQQVQNTITQIQHSQQQLKNLIAAPQMVWGQAQAELQQVAQLVAQGQALGYALGNVDQQFATKYPGYSATAPGRNLQQASRTWVQTSLDSLRASLNAAGLQSNQFANEQAAMDSIQGIAAGSPGSLQVAQAGVMVAGQQVQQLQKLRQLFMTQMQAQNSFLAGQAQAQSDKAETTGQFLRQGNGTVRQPGQSGFQSF</sequence>
<dbReference type="NCBIfam" id="TIGR02780">
    <property type="entry name" value="TrbJ_Ti"/>
    <property type="match status" value="1"/>
</dbReference>
<keyword evidence="3" id="KW-1185">Reference proteome</keyword>
<dbReference type="AlphaFoldDB" id="A0A4Y9SRN3"/>
<keyword evidence="1" id="KW-0732">Signal</keyword>
<reference evidence="2 3" key="1">
    <citation type="submission" date="2019-03" db="EMBL/GenBank/DDBJ databases">
        <title>Draft Genome Sequence of Duganella callidus sp. nov., a Novel Duganella Species Isolated from Cultivated Soil.</title>
        <authorList>
            <person name="Raths R."/>
            <person name="Peta V."/>
            <person name="Bucking H."/>
        </authorList>
    </citation>
    <scope>NUCLEOTIDE SEQUENCE [LARGE SCALE GENOMIC DNA]</scope>
    <source>
        <strain evidence="2 3">DN04</strain>
    </source>
</reference>
<comment type="caution">
    <text evidence="2">The sequence shown here is derived from an EMBL/GenBank/DDBJ whole genome shotgun (WGS) entry which is preliminary data.</text>
</comment>
<feature type="signal peptide" evidence="1">
    <location>
        <begin position="1"/>
        <end position="29"/>
    </location>
</feature>
<name>A0A4Y9SRN3_9BURK</name>
<accession>A0A4Y9SRN3</accession>
<feature type="chain" id="PRO_5021463783" evidence="1">
    <location>
        <begin position="30"/>
        <end position="254"/>
    </location>
</feature>
<dbReference type="EMBL" id="SPVG01000057">
    <property type="protein sequence ID" value="TFW28147.1"/>
    <property type="molecule type" value="Genomic_DNA"/>
</dbReference>
<proteinExistence type="predicted"/>
<protein>
    <submittedName>
        <fullName evidence="2">P-type conjugative transfer protein TrbJ</fullName>
    </submittedName>
</protein>
<dbReference type="PROSITE" id="PS51257">
    <property type="entry name" value="PROKAR_LIPOPROTEIN"/>
    <property type="match status" value="1"/>
</dbReference>
<organism evidence="2 3">
    <name type="scientific">Duganella callida</name>
    <dbReference type="NCBI Taxonomy" id="2561932"/>
    <lineage>
        <taxon>Bacteria</taxon>
        <taxon>Pseudomonadati</taxon>
        <taxon>Pseudomonadota</taxon>
        <taxon>Betaproteobacteria</taxon>
        <taxon>Burkholderiales</taxon>
        <taxon>Oxalobacteraceae</taxon>
        <taxon>Telluria group</taxon>
        <taxon>Duganella</taxon>
    </lineage>
</organism>